<keyword evidence="3" id="KW-0503">Monooxygenase</keyword>
<proteinExistence type="predicted"/>
<feature type="domain" description="FAD-binding" evidence="2">
    <location>
        <begin position="11"/>
        <end position="294"/>
    </location>
</feature>
<reference evidence="3 4" key="1">
    <citation type="submission" date="2014-08" db="EMBL/GenBank/DDBJ databases">
        <title>Genomic and Phenotypic Diversity of Colwellia psychrerythraea strains from Disparate Marine Basins.</title>
        <authorList>
            <person name="Techtmann S.M."/>
            <person name="Stelling S.C."/>
            <person name="Utturkar S.M."/>
            <person name="Alshibli N."/>
            <person name="Harris A."/>
            <person name="Brown S.D."/>
            <person name="Hazen T.C."/>
        </authorList>
    </citation>
    <scope>NUCLEOTIDE SEQUENCE [LARGE SCALE GENOMIC DNA]</scope>
    <source>
        <strain evidence="3 4">GAB14E</strain>
    </source>
</reference>
<dbReference type="InterPro" id="IPR036188">
    <property type="entry name" value="FAD/NAD-bd_sf"/>
</dbReference>
<evidence type="ECO:0000256" key="1">
    <source>
        <dbReference type="ARBA" id="ARBA00023002"/>
    </source>
</evidence>
<dbReference type="EMBL" id="JQEC01000021">
    <property type="protein sequence ID" value="KGJ93905.1"/>
    <property type="molecule type" value="Genomic_DNA"/>
</dbReference>
<dbReference type="Proteomes" id="UP000029868">
    <property type="component" value="Unassembled WGS sequence"/>
</dbReference>
<dbReference type="RefSeq" id="WP_052093647.1">
    <property type="nucleotide sequence ID" value="NZ_JQEC01000021.1"/>
</dbReference>
<comment type="caution">
    <text evidence="3">The sequence shown here is derived from an EMBL/GenBank/DDBJ whole genome shotgun (WGS) entry which is preliminary data.</text>
</comment>
<dbReference type="PANTHER" id="PTHR43747:SF5">
    <property type="entry name" value="FAD-BINDING DOMAIN-CONTAINING PROTEIN"/>
    <property type="match status" value="1"/>
</dbReference>
<dbReference type="Pfam" id="PF01494">
    <property type="entry name" value="FAD_binding_3"/>
    <property type="match status" value="1"/>
</dbReference>
<dbReference type="SUPFAM" id="SSF51905">
    <property type="entry name" value="FAD/NAD(P)-binding domain"/>
    <property type="match status" value="1"/>
</dbReference>
<dbReference type="InterPro" id="IPR050816">
    <property type="entry name" value="Flavin-dep_Halogenase_NPB"/>
</dbReference>
<dbReference type="PATRIC" id="fig|28229.3.peg.2081"/>
<gene>
    <name evidence="3" type="ORF">GAB14E_2460</name>
</gene>
<dbReference type="AlphaFoldDB" id="A0A099KUN3"/>
<evidence type="ECO:0000259" key="2">
    <source>
        <dbReference type="Pfam" id="PF01494"/>
    </source>
</evidence>
<dbReference type="OrthoDB" id="103324at2"/>
<accession>A0A099KUN3</accession>
<sequence length="645" mass="73675">MINSQLIMPQYDVAIIGAGWSGLALARQLKRNNRDIRIIQLEVSTEFKAKIGEATVENTGHYFLKKLGLANYLYRNQLPKNALRFFFDNEDHSLPIEQMSEQGTTYIPPHPAFQLDRASFESALTDMNREDDITVLQGAKVTDFALDHETEHIVKFNYQNDKHEIRCKWLVDASGRAGVVARRMKSYSRENVPKHSSAWGRFSGVKDFDSVGTQKWRDGASSRFLSTNHFSGHGYWIWFIPLKNGLTSIGIVCDKTKVNNPPMKQADFIAKLKEHTAIADLIAEAEIEDFEAWGQLAYRGKGIVNRERWGATGFAAMFLDPLLSGGGDVIAMANDNLTKLILADLSNKDRQAAQIALDKAVPYANEVVDYYYQFLYAQLMNLYPVLECAELCSPVMAYINATYFITSAWDYMAGNFSDYEHFAKNDFIRRGNYSLEMLMQRQILEALEILQNENRAFVRNNEGFFETGADLYKYYIYQMGEKGKDGYRIDLRLKLFTECFAIVTGAKLGLAKFGRRRIVQNALNLPMILQKPTFARDDLPQLLITMSNNLTQELQQTTEHNVLVNITEDSFSNEVVAVTIIGNTADDEQLQKINKTANDIWMHQQEYIDQTSFVPIFLRYARQQPLDIMDPIHPVRLETTELCEV</sequence>
<evidence type="ECO:0000313" key="4">
    <source>
        <dbReference type="Proteomes" id="UP000029868"/>
    </source>
</evidence>
<dbReference type="PANTHER" id="PTHR43747">
    <property type="entry name" value="FAD-BINDING PROTEIN"/>
    <property type="match status" value="1"/>
</dbReference>
<evidence type="ECO:0000313" key="3">
    <source>
        <dbReference type="EMBL" id="KGJ93905.1"/>
    </source>
</evidence>
<dbReference type="GO" id="GO:0071949">
    <property type="term" value="F:FAD binding"/>
    <property type="evidence" value="ECO:0007669"/>
    <property type="project" value="InterPro"/>
</dbReference>
<protein>
    <submittedName>
        <fullName evidence="3">Monooxygenase FAD-binding protein</fullName>
    </submittedName>
</protein>
<name>A0A099KUN3_COLPS</name>
<organism evidence="3 4">
    <name type="scientific">Colwellia psychrerythraea</name>
    <name type="common">Vibrio psychroerythus</name>
    <dbReference type="NCBI Taxonomy" id="28229"/>
    <lineage>
        <taxon>Bacteria</taxon>
        <taxon>Pseudomonadati</taxon>
        <taxon>Pseudomonadota</taxon>
        <taxon>Gammaproteobacteria</taxon>
        <taxon>Alteromonadales</taxon>
        <taxon>Colwelliaceae</taxon>
        <taxon>Colwellia</taxon>
    </lineage>
</organism>
<dbReference type="InterPro" id="IPR002938">
    <property type="entry name" value="FAD-bd"/>
</dbReference>
<dbReference type="GO" id="GO:0004497">
    <property type="term" value="F:monooxygenase activity"/>
    <property type="evidence" value="ECO:0007669"/>
    <property type="project" value="UniProtKB-KW"/>
</dbReference>
<keyword evidence="1" id="KW-0560">Oxidoreductase</keyword>
<dbReference type="Gene3D" id="3.50.50.60">
    <property type="entry name" value="FAD/NAD(P)-binding domain"/>
    <property type="match status" value="1"/>
</dbReference>